<organism evidence="3 4">
    <name type="scientific">Speluncibacter jeojiensis</name>
    <dbReference type="NCBI Taxonomy" id="2710754"/>
    <lineage>
        <taxon>Bacteria</taxon>
        <taxon>Bacillati</taxon>
        <taxon>Actinomycetota</taxon>
        <taxon>Actinomycetes</taxon>
        <taxon>Mycobacteriales</taxon>
        <taxon>Speluncibacteraceae</taxon>
        <taxon>Speluncibacter</taxon>
    </lineage>
</organism>
<dbReference type="Proteomes" id="UP001152755">
    <property type="component" value="Unassembled WGS sequence"/>
</dbReference>
<reference evidence="3" key="1">
    <citation type="submission" date="2022-08" db="EMBL/GenBank/DDBJ databases">
        <title>Genome analysis of Corynebacteriales strain.</title>
        <authorList>
            <person name="Lee S.D."/>
        </authorList>
    </citation>
    <scope>NUCLEOTIDE SEQUENCE</scope>
    <source>
        <strain evidence="3">D3-21</strain>
    </source>
</reference>
<feature type="chain" id="PRO_5040816058" description="DUF732 domain-containing protein" evidence="2">
    <location>
        <begin position="18"/>
        <end position="129"/>
    </location>
</feature>
<comment type="caution">
    <text evidence="3">The sequence shown here is derived from an EMBL/GenBank/DDBJ whole genome shotgun (WGS) entry which is preliminary data.</text>
</comment>
<keyword evidence="4" id="KW-1185">Reference proteome</keyword>
<dbReference type="PROSITE" id="PS51257">
    <property type="entry name" value="PROKAR_LIPOPROTEIN"/>
    <property type="match status" value="1"/>
</dbReference>
<evidence type="ECO:0008006" key="5">
    <source>
        <dbReference type="Google" id="ProtNLM"/>
    </source>
</evidence>
<evidence type="ECO:0000313" key="3">
    <source>
        <dbReference type="EMBL" id="MDG3015103.1"/>
    </source>
</evidence>
<accession>A0A9X4LZ96</accession>
<feature type="compositionally biased region" description="Low complexity" evidence="1">
    <location>
        <begin position="19"/>
        <end position="62"/>
    </location>
</feature>
<dbReference type="EMBL" id="JANRHA010000006">
    <property type="protein sequence ID" value="MDG3015103.1"/>
    <property type="molecule type" value="Genomic_DNA"/>
</dbReference>
<evidence type="ECO:0000256" key="1">
    <source>
        <dbReference type="SAM" id="MobiDB-lite"/>
    </source>
</evidence>
<dbReference type="RefSeq" id="WP_277833765.1">
    <property type="nucleotide sequence ID" value="NZ_JAAIVF010000005.1"/>
</dbReference>
<evidence type="ECO:0000313" key="4">
    <source>
        <dbReference type="Proteomes" id="UP001152755"/>
    </source>
</evidence>
<feature type="region of interest" description="Disordered" evidence="1">
    <location>
        <begin position="19"/>
        <end position="69"/>
    </location>
</feature>
<dbReference type="AlphaFoldDB" id="A0A9X4LZ96"/>
<proteinExistence type="predicted"/>
<sequence>MKRLSAVLALTACAAFAAGCSSSSPATPSTGTGTPATSTGAATGHPVPASATRSARPTSTTAGAPIERTTCGHFLTLTDPQRMDVVRQIRAQLGGSPGDDASTRSGVEVIAGYCAAAPADTPISKAYSY</sequence>
<keyword evidence="2" id="KW-0732">Signal</keyword>
<name>A0A9X4LZ96_9ACTN</name>
<evidence type="ECO:0000256" key="2">
    <source>
        <dbReference type="SAM" id="SignalP"/>
    </source>
</evidence>
<feature type="signal peptide" evidence="2">
    <location>
        <begin position="1"/>
        <end position="17"/>
    </location>
</feature>
<protein>
    <recommendedName>
        <fullName evidence="5">DUF732 domain-containing protein</fullName>
    </recommendedName>
</protein>
<gene>
    <name evidence="3" type="ORF">NVS88_11120</name>
</gene>